<protein>
    <submittedName>
        <fullName evidence="1">Uncharacterized protein</fullName>
    </submittedName>
</protein>
<accession>A0A550D0F2</accession>
<dbReference type="AlphaFoldDB" id="A0A550D0F2"/>
<sequence>MLDPKAKAALSCATSPTKTDAAFVEEDDSDVDVVDPDFDKIALAFDYSMSAGEGYCVPPFYPNDAHKVDGCDVRYEAKFDKFYVVLAHRLHSGGVYTSEEDMNFSRGACSLDPKPPVLHLPSWLECLEAWKVGCRTGIHGHAGPPSMLKEKSVNSCVVNPHLATPANSPCPTPLRAHSRSVLDTAAALVPGSPFNHGETPVISRLLSPRTPYAPSKSATRFDVFNEMSASPTMKPSHQRPSDHAAVAVAGFSAFQDKTPLIAHGMAAADDLGGSLLPGRYTADAPVSASQPVWYARAPRFVIMTDNIECAKELLEGYGNVCLAPNETGLGIAYARVCK</sequence>
<dbReference type="EMBL" id="VDMD01000001">
    <property type="protein sequence ID" value="TRM70509.1"/>
    <property type="molecule type" value="Genomic_DNA"/>
</dbReference>
<reference evidence="1 2" key="1">
    <citation type="journal article" date="2019" name="New Phytol.">
        <title>Comparative genomics reveals unique wood-decay strategies and fruiting body development in the Schizophyllaceae.</title>
        <authorList>
            <person name="Almasi E."/>
            <person name="Sahu N."/>
            <person name="Krizsan K."/>
            <person name="Balint B."/>
            <person name="Kovacs G.M."/>
            <person name="Kiss B."/>
            <person name="Cseklye J."/>
            <person name="Drula E."/>
            <person name="Henrissat B."/>
            <person name="Nagy I."/>
            <person name="Chovatia M."/>
            <person name="Adam C."/>
            <person name="LaButti K."/>
            <person name="Lipzen A."/>
            <person name="Riley R."/>
            <person name="Grigoriev I.V."/>
            <person name="Nagy L.G."/>
        </authorList>
    </citation>
    <scope>NUCLEOTIDE SEQUENCE [LARGE SCALE GENOMIC DNA]</scope>
    <source>
        <strain evidence="1 2">NL-1724</strain>
    </source>
</reference>
<dbReference type="Proteomes" id="UP000320762">
    <property type="component" value="Unassembled WGS sequence"/>
</dbReference>
<name>A0A550D0F2_9AGAR</name>
<evidence type="ECO:0000313" key="1">
    <source>
        <dbReference type="EMBL" id="TRM70509.1"/>
    </source>
</evidence>
<comment type="caution">
    <text evidence="1">The sequence shown here is derived from an EMBL/GenBank/DDBJ whole genome shotgun (WGS) entry which is preliminary data.</text>
</comment>
<evidence type="ECO:0000313" key="2">
    <source>
        <dbReference type="Proteomes" id="UP000320762"/>
    </source>
</evidence>
<keyword evidence="2" id="KW-1185">Reference proteome</keyword>
<proteinExistence type="predicted"/>
<organism evidence="1 2">
    <name type="scientific">Schizophyllum amplum</name>
    <dbReference type="NCBI Taxonomy" id="97359"/>
    <lineage>
        <taxon>Eukaryota</taxon>
        <taxon>Fungi</taxon>
        <taxon>Dikarya</taxon>
        <taxon>Basidiomycota</taxon>
        <taxon>Agaricomycotina</taxon>
        <taxon>Agaricomycetes</taxon>
        <taxon>Agaricomycetidae</taxon>
        <taxon>Agaricales</taxon>
        <taxon>Schizophyllaceae</taxon>
        <taxon>Schizophyllum</taxon>
    </lineage>
</organism>
<gene>
    <name evidence="1" type="ORF">BD626DRAFT_29822</name>
</gene>